<dbReference type="InterPro" id="IPR000209">
    <property type="entry name" value="Peptidase_S8/S53_dom"/>
</dbReference>
<evidence type="ECO:0000256" key="2">
    <source>
        <dbReference type="ARBA" id="ARBA00022670"/>
    </source>
</evidence>
<protein>
    <recommendedName>
        <fullName evidence="7">Peptidase S8/S53 domain-containing protein</fullName>
    </recommendedName>
</protein>
<evidence type="ECO:0000313" key="9">
    <source>
        <dbReference type="Proteomes" id="UP000660680"/>
    </source>
</evidence>
<keyword evidence="6" id="KW-0732">Signal</keyword>
<dbReference type="GO" id="GO:0006508">
    <property type="term" value="P:proteolysis"/>
    <property type="evidence" value="ECO:0007669"/>
    <property type="project" value="UniProtKB-KW"/>
</dbReference>
<keyword evidence="3" id="KW-0378">Hydrolase</keyword>
<comment type="caution">
    <text evidence="8">The sequence shown here is derived from an EMBL/GenBank/DDBJ whole genome shotgun (WGS) entry which is preliminary data.</text>
</comment>
<dbReference type="Proteomes" id="UP000660680">
    <property type="component" value="Unassembled WGS sequence"/>
</dbReference>
<keyword evidence="4" id="KW-0720">Serine protease</keyword>
<evidence type="ECO:0000256" key="4">
    <source>
        <dbReference type="ARBA" id="ARBA00022825"/>
    </source>
</evidence>
<evidence type="ECO:0000256" key="1">
    <source>
        <dbReference type="ARBA" id="ARBA00011073"/>
    </source>
</evidence>
<sequence length="688" mass="70424">MRTTPHRRRRPWRASIIAAALLAAVATAPPAVARPDAAPPAGTTLSATDSREFVHVKFVDSTRVRLRGGKLDSPADLSAVRALVRDSVSGVTRLFGTDEATLARLTATAAARSDRRIADLNQWYRFRVRPGADPARVIDALNALSIVEIAYAEPLPVRQPIAPDYSGRQGYHAPASASGIDAHYAHTVPGGRGQNVRVLDIEYSWNSRHEDLSKLRESGAYVPNGTPADPFGDTNHGTAVAGEIVGDDNGGGVTGLVPDARMHVTNANNRERGYDVPTAITTAMTVLRPGDVMLLEQQAAGPPGCSGYVPVEWIPAVYDAVVSATAAGIVVVEAAGNGSMNLDAACFGSSFPRGRADSGAIIVGAGGAPGCSTARARLSFSTYGSRVDLQGWGECVVTTGYGDLYRPSTDSMYTKQFAGTSSASPIVASAAAALSSVAKQRGVTLTPAQVRSMLKATGTPQVNPSSGTIGSLPNLRAAIAALSDPGDPDFSLAVSPASGTVDAGGSATATVSTTGAGQQIALSATGLPSGATATVTPSSVTAGGSATLTVSTAATTPAGTYTITVTGQGASATRTAAYQLTVRGGTGGCAGYETRRTGTLASGASAYQPDGGYFQSAAGAHRACLDGPAGDFDLYLQLWNGSTWTTVAQGTTDQADETLTYTGSAGYYRYRVHAYEGSGSYALGYDAP</sequence>
<keyword evidence="9" id="KW-1185">Reference proteome</keyword>
<comment type="caution">
    <text evidence="5">Lacks conserved residue(s) required for the propagation of feature annotation.</text>
</comment>
<dbReference type="InterPro" id="IPR036852">
    <property type="entry name" value="Peptidase_S8/S53_dom_sf"/>
</dbReference>
<gene>
    <name evidence="8" type="ORF">GCM10010171_59470</name>
</gene>
<feature type="domain" description="Peptidase S8/S53" evidence="7">
    <location>
        <begin position="208"/>
        <end position="458"/>
    </location>
</feature>
<dbReference type="Gene3D" id="2.60.120.380">
    <property type="match status" value="1"/>
</dbReference>
<dbReference type="EMBL" id="BMRB01000008">
    <property type="protein sequence ID" value="GGS56573.1"/>
    <property type="molecule type" value="Genomic_DNA"/>
</dbReference>
<dbReference type="Pfam" id="PF00082">
    <property type="entry name" value="Peptidase_S8"/>
    <property type="match status" value="1"/>
</dbReference>
<organism evidence="8 9">
    <name type="scientific">Actinokineospora fastidiosa</name>
    <dbReference type="NCBI Taxonomy" id="1816"/>
    <lineage>
        <taxon>Bacteria</taxon>
        <taxon>Bacillati</taxon>
        <taxon>Actinomycetota</taxon>
        <taxon>Actinomycetes</taxon>
        <taxon>Pseudonocardiales</taxon>
        <taxon>Pseudonocardiaceae</taxon>
        <taxon>Actinokineospora</taxon>
    </lineage>
</organism>
<reference evidence="8" key="2">
    <citation type="submission" date="2020-09" db="EMBL/GenBank/DDBJ databases">
        <authorList>
            <person name="Sun Q."/>
            <person name="Ohkuma M."/>
        </authorList>
    </citation>
    <scope>NUCLEOTIDE SEQUENCE</scope>
    <source>
        <strain evidence="8">JCM 3276</strain>
    </source>
</reference>
<dbReference type="SUPFAM" id="SSF52743">
    <property type="entry name" value="Subtilisin-like"/>
    <property type="match status" value="1"/>
</dbReference>
<evidence type="ECO:0000256" key="5">
    <source>
        <dbReference type="PROSITE-ProRule" id="PRU01240"/>
    </source>
</evidence>
<feature type="chain" id="PRO_5037528434" description="Peptidase S8/S53 domain-containing protein" evidence="6">
    <location>
        <begin position="34"/>
        <end position="688"/>
    </location>
</feature>
<dbReference type="PANTHER" id="PTHR43806">
    <property type="entry name" value="PEPTIDASE S8"/>
    <property type="match status" value="1"/>
</dbReference>
<dbReference type="PROSITE" id="PS00137">
    <property type="entry name" value="SUBTILASE_HIS"/>
    <property type="match status" value="1"/>
</dbReference>
<evidence type="ECO:0000256" key="3">
    <source>
        <dbReference type="ARBA" id="ARBA00022801"/>
    </source>
</evidence>
<keyword evidence="2" id="KW-0645">Protease</keyword>
<comment type="similarity">
    <text evidence="1 5">Belongs to the peptidase S8 family.</text>
</comment>
<dbReference type="InterPro" id="IPR022398">
    <property type="entry name" value="Peptidase_S8_His-AS"/>
</dbReference>
<evidence type="ECO:0000313" key="8">
    <source>
        <dbReference type="EMBL" id="GGS56573.1"/>
    </source>
</evidence>
<evidence type="ECO:0000259" key="7">
    <source>
        <dbReference type="Pfam" id="PF00082"/>
    </source>
</evidence>
<feature type="signal peptide" evidence="6">
    <location>
        <begin position="1"/>
        <end position="33"/>
    </location>
</feature>
<dbReference type="Gene3D" id="3.40.50.200">
    <property type="entry name" value="Peptidase S8/S53 domain"/>
    <property type="match status" value="1"/>
</dbReference>
<dbReference type="InterPro" id="IPR050131">
    <property type="entry name" value="Peptidase_S8_subtilisin-like"/>
</dbReference>
<reference evidence="8" key="1">
    <citation type="journal article" date="2014" name="Int. J. Syst. Evol. Microbiol.">
        <title>Complete genome sequence of Corynebacterium casei LMG S-19264T (=DSM 44701T), isolated from a smear-ripened cheese.</title>
        <authorList>
            <consortium name="US DOE Joint Genome Institute (JGI-PGF)"/>
            <person name="Walter F."/>
            <person name="Albersmeier A."/>
            <person name="Kalinowski J."/>
            <person name="Ruckert C."/>
        </authorList>
    </citation>
    <scope>NUCLEOTIDE SEQUENCE</scope>
    <source>
        <strain evidence="8">JCM 3276</strain>
    </source>
</reference>
<evidence type="ECO:0000256" key="6">
    <source>
        <dbReference type="SAM" id="SignalP"/>
    </source>
</evidence>
<dbReference type="GO" id="GO:0004252">
    <property type="term" value="F:serine-type endopeptidase activity"/>
    <property type="evidence" value="ECO:0007669"/>
    <property type="project" value="InterPro"/>
</dbReference>
<accession>A0A918GS35</accession>
<dbReference type="PROSITE" id="PS51892">
    <property type="entry name" value="SUBTILASE"/>
    <property type="match status" value="1"/>
</dbReference>
<dbReference type="AlphaFoldDB" id="A0A918GS35"/>
<dbReference type="PRINTS" id="PR00723">
    <property type="entry name" value="SUBTILISIN"/>
</dbReference>
<dbReference type="InterPro" id="IPR015500">
    <property type="entry name" value="Peptidase_S8_subtilisin-rel"/>
</dbReference>
<name>A0A918GS35_9PSEU</name>
<dbReference type="PANTHER" id="PTHR43806:SF11">
    <property type="entry name" value="CEREVISIN-RELATED"/>
    <property type="match status" value="1"/>
</dbReference>
<dbReference type="RefSeq" id="WP_189213919.1">
    <property type="nucleotide sequence ID" value="NZ_BMRB01000008.1"/>
</dbReference>
<proteinExistence type="inferred from homology"/>